<dbReference type="RefSeq" id="WP_129404050.1">
    <property type="nucleotide sequence ID" value="NZ_SBKP01000006.1"/>
</dbReference>
<comment type="caution">
    <text evidence="1">The sequence shown here is derived from an EMBL/GenBank/DDBJ whole genome shotgun (WGS) entry which is preliminary data.</text>
</comment>
<dbReference type="Proteomes" id="UP000290958">
    <property type="component" value="Unassembled WGS sequence"/>
</dbReference>
<dbReference type="AlphaFoldDB" id="A0A4V1N3K5"/>
<organism evidence="1 2">
    <name type="scientific">Sphingobium fluviale</name>
    <dbReference type="NCBI Taxonomy" id="2506423"/>
    <lineage>
        <taxon>Bacteria</taxon>
        <taxon>Pseudomonadati</taxon>
        <taxon>Pseudomonadota</taxon>
        <taxon>Alphaproteobacteria</taxon>
        <taxon>Sphingomonadales</taxon>
        <taxon>Sphingomonadaceae</taxon>
        <taxon>Sphingobium</taxon>
    </lineage>
</organism>
<keyword evidence="2" id="KW-1185">Reference proteome</keyword>
<reference evidence="2" key="1">
    <citation type="submission" date="2019-01" db="EMBL/GenBank/DDBJ databases">
        <title>Cytophagaceae bacterium strain CAR-16.</title>
        <authorList>
            <person name="Chen W.-M."/>
        </authorList>
    </citation>
    <scope>NUCLEOTIDE SEQUENCE [LARGE SCALE GENOMIC DNA]</scope>
    <source>
        <strain evidence="2">CHR27</strain>
    </source>
</reference>
<accession>A0A4V1N3K5</accession>
<proteinExistence type="predicted"/>
<evidence type="ECO:0000313" key="2">
    <source>
        <dbReference type="Proteomes" id="UP000290958"/>
    </source>
</evidence>
<protein>
    <submittedName>
        <fullName evidence="1">Uncharacterized protein</fullName>
    </submittedName>
</protein>
<dbReference type="OrthoDB" id="7605451at2"/>
<name>A0A4V1N3K5_9SPHN</name>
<dbReference type="EMBL" id="SBKP01000006">
    <property type="protein sequence ID" value="RXR28986.1"/>
    <property type="molecule type" value="Genomic_DNA"/>
</dbReference>
<evidence type="ECO:0000313" key="1">
    <source>
        <dbReference type="EMBL" id="RXR28986.1"/>
    </source>
</evidence>
<gene>
    <name evidence="1" type="ORF">EQG66_07865</name>
</gene>
<sequence length="97" mass="10524">MATYEWTEESAEITRLASQVDAIEIAGCTDDGDATEWVSDGVGADFWSVYFHFTPEWPADPNGLAGAMCIADRDTLEQARAYAAELSAAHGLTVTEY</sequence>